<dbReference type="RefSeq" id="WP_068240836.1">
    <property type="nucleotide sequence ID" value="NZ_LPUY01000025.1"/>
</dbReference>
<keyword evidence="3" id="KW-1185">Reference proteome</keyword>
<evidence type="ECO:0000313" key="2">
    <source>
        <dbReference type="EMBL" id="KUP94204.1"/>
    </source>
</evidence>
<organism evidence="2 3">
    <name type="scientific">Tritonibacter horizontis</name>
    <dbReference type="NCBI Taxonomy" id="1768241"/>
    <lineage>
        <taxon>Bacteria</taxon>
        <taxon>Pseudomonadati</taxon>
        <taxon>Pseudomonadota</taxon>
        <taxon>Alphaproteobacteria</taxon>
        <taxon>Rhodobacterales</taxon>
        <taxon>Paracoccaceae</taxon>
        <taxon>Tritonibacter</taxon>
    </lineage>
</organism>
<dbReference type="OrthoDB" id="8078797at2"/>
<reference evidence="2 3" key="1">
    <citation type="submission" date="2015-12" db="EMBL/GenBank/DDBJ databases">
        <title>Genome sequence of the marine Rhodobacteraceae strain O3.65, Candidatus Tritonibacter horizontis.</title>
        <authorList>
            <person name="Poehlein A."/>
            <person name="Giebel H.A."/>
            <person name="Voget S."/>
            <person name="Brinkhoff T."/>
        </authorList>
    </citation>
    <scope>NUCLEOTIDE SEQUENCE [LARGE SCALE GENOMIC DNA]</scope>
    <source>
        <strain evidence="2 3">O3.65</strain>
    </source>
</reference>
<evidence type="ECO:0000256" key="1">
    <source>
        <dbReference type="SAM" id="Phobius"/>
    </source>
</evidence>
<keyword evidence="1" id="KW-1133">Transmembrane helix</keyword>
<accession>A0A132C0U4</accession>
<sequence length="272" mass="28922">MIAKLILLPLVLGLAVSAVSHFSSRAMFQSVLIASGLVLVAILQLGMPPFPPISSKHKIIHLLLLNCVTAPMIPKTQTPTRLFGTAAIIATAFLWLNWRRFSVGMPLEPIVLSALTLAAVLAGVARADRVEDHPYLWPVALFVTMLATGLVGLLSGYLGLGQLALGFTAFLGGILLVLYTGMLVARPKHAFSVPAVFSWISLTTLGLLGTSLASFATNLHPFAYVLLLLTLMSPVVARRVPKMQSLMLPPIIFGTIAAVPAGSAVLVAFLHF</sequence>
<dbReference type="Proteomes" id="UP000068382">
    <property type="component" value="Unassembled WGS sequence"/>
</dbReference>
<feature type="transmembrane region" description="Helical" evidence="1">
    <location>
        <begin position="222"/>
        <end position="240"/>
    </location>
</feature>
<dbReference type="AlphaFoldDB" id="A0A132C0U4"/>
<protein>
    <submittedName>
        <fullName evidence="2">Uncharacterized protein</fullName>
    </submittedName>
</protein>
<gene>
    <name evidence="2" type="ORF">TRIHO_09400</name>
</gene>
<proteinExistence type="predicted"/>
<feature type="transmembrane region" description="Helical" evidence="1">
    <location>
        <begin position="196"/>
        <end position="216"/>
    </location>
</feature>
<feature type="transmembrane region" description="Helical" evidence="1">
    <location>
        <begin position="110"/>
        <end position="128"/>
    </location>
</feature>
<keyword evidence="1" id="KW-0812">Transmembrane</keyword>
<feature type="transmembrane region" description="Helical" evidence="1">
    <location>
        <begin position="27"/>
        <end position="47"/>
    </location>
</feature>
<dbReference type="EMBL" id="LPUY01000025">
    <property type="protein sequence ID" value="KUP94204.1"/>
    <property type="molecule type" value="Genomic_DNA"/>
</dbReference>
<feature type="transmembrane region" description="Helical" evidence="1">
    <location>
        <begin position="252"/>
        <end position="271"/>
    </location>
</feature>
<comment type="caution">
    <text evidence="2">The sequence shown here is derived from an EMBL/GenBank/DDBJ whole genome shotgun (WGS) entry which is preliminary data.</text>
</comment>
<keyword evidence="1" id="KW-0472">Membrane</keyword>
<feature type="transmembrane region" description="Helical" evidence="1">
    <location>
        <begin position="82"/>
        <end position="98"/>
    </location>
</feature>
<feature type="transmembrane region" description="Helical" evidence="1">
    <location>
        <begin position="135"/>
        <end position="157"/>
    </location>
</feature>
<name>A0A132C0U4_9RHOB</name>
<feature type="transmembrane region" description="Helical" evidence="1">
    <location>
        <begin position="163"/>
        <end position="184"/>
    </location>
</feature>
<evidence type="ECO:0000313" key="3">
    <source>
        <dbReference type="Proteomes" id="UP000068382"/>
    </source>
</evidence>